<dbReference type="GO" id="GO:0005871">
    <property type="term" value="C:kinesin complex"/>
    <property type="evidence" value="ECO:0007669"/>
    <property type="project" value="InterPro"/>
</dbReference>
<evidence type="ECO:0000256" key="1">
    <source>
        <dbReference type="ARBA" id="ARBA00004496"/>
    </source>
</evidence>
<dbReference type="SUPFAM" id="SSF48452">
    <property type="entry name" value="TPR-like"/>
    <property type="match status" value="1"/>
</dbReference>
<comment type="subcellular location">
    <subcellularLocation>
        <location evidence="1">Cytoplasm</location>
    </subcellularLocation>
</comment>
<evidence type="ECO:0000256" key="3">
    <source>
        <dbReference type="ARBA" id="ARBA00022737"/>
    </source>
</evidence>
<feature type="non-terminal residue" evidence="5">
    <location>
        <position position="164"/>
    </location>
</feature>
<sequence length="164" mass="17903">YVAPDGPVQLWHHAFNLQDLHAASVNSFVLLCGVRGDWRSGCRAKLGDDRPQRLSFINNLAGLLEARGQLQEAEPLYSEALCGCRAKLGDDHPNTLSNINNLAGLLGARGLLEEAAPLYREALQGTLMLLMRDPGPGVEPLMLMTCGLLEARGLLEEAEPLYRE</sequence>
<dbReference type="PANTHER" id="PTHR45783:SF3">
    <property type="entry name" value="KINESIN LIGHT CHAIN"/>
    <property type="match status" value="1"/>
</dbReference>
<evidence type="ECO:0000256" key="2">
    <source>
        <dbReference type="ARBA" id="ARBA00022490"/>
    </source>
</evidence>
<comment type="caution">
    <text evidence="5">The sequence shown here is derived from an EMBL/GenBank/DDBJ whole genome shotgun (WGS) entry which is preliminary data.</text>
</comment>
<dbReference type="InterPro" id="IPR002151">
    <property type="entry name" value="Kinesin_light"/>
</dbReference>
<keyword evidence="4" id="KW-0802">TPR repeat</keyword>
<organism evidence="5 6">
    <name type="scientific">Symbiodinium necroappetens</name>
    <dbReference type="NCBI Taxonomy" id="1628268"/>
    <lineage>
        <taxon>Eukaryota</taxon>
        <taxon>Sar</taxon>
        <taxon>Alveolata</taxon>
        <taxon>Dinophyceae</taxon>
        <taxon>Suessiales</taxon>
        <taxon>Symbiodiniaceae</taxon>
        <taxon>Symbiodinium</taxon>
    </lineage>
</organism>
<dbReference type="PANTHER" id="PTHR45783">
    <property type="entry name" value="KINESIN LIGHT CHAIN"/>
    <property type="match status" value="1"/>
</dbReference>
<dbReference type="Proteomes" id="UP000601435">
    <property type="component" value="Unassembled WGS sequence"/>
</dbReference>
<dbReference type="GO" id="GO:0019894">
    <property type="term" value="F:kinesin binding"/>
    <property type="evidence" value="ECO:0007669"/>
    <property type="project" value="TreeGrafter"/>
</dbReference>
<evidence type="ECO:0000313" key="6">
    <source>
        <dbReference type="Proteomes" id="UP000601435"/>
    </source>
</evidence>
<keyword evidence="3" id="KW-0677">Repeat</keyword>
<evidence type="ECO:0000313" key="5">
    <source>
        <dbReference type="EMBL" id="CAE7568736.1"/>
    </source>
</evidence>
<evidence type="ECO:0000256" key="4">
    <source>
        <dbReference type="ARBA" id="ARBA00022803"/>
    </source>
</evidence>
<dbReference type="GO" id="GO:0007018">
    <property type="term" value="P:microtubule-based movement"/>
    <property type="evidence" value="ECO:0007669"/>
    <property type="project" value="TreeGrafter"/>
</dbReference>
<dbReference type="InterPro" id="IPR011990">
    <property type="entry name" value="TPR-like_helical_dom_sf"/>
</dbReference>
<gene>
    <name evidence="5" type="primary">KLC1</name>
    <name evidence="5" type="ORF">SNEC2469_LOCUS16560</name>
</gene>
<protein>
    <submittedName>
        <fullName evidence="5">KLC1 protein</fullName>
    </submittedName>
</protein>
<dbReference type="OrthoDB" id="5986190at2759"/>
<feature type="non-terminal residue" evidence="5">
    <location>
        <position position="1"/>
    </location>
</feature>
<name>A0A812UH29_9DINO</name>
<dbReference type="EMBL" id="CAJNJA010027004">
    <property type="protein sequence ID" value="CAE7568736.1"/>
    <property type="molecule type" value="Genomic_DNA"/>
</dbReference>
<dbReference type="Gene3D" id="1.25.40.10">
    <property type="entry name" value="Tetratricopeptide repeat domain"/>
    <property type="match status" value="1"/>
</dbReference>
<dbReference type="AlphaFoldDB" id="A0A812UH29"/>
<dbReference type="Pfam" id="PF13424">
    <property type="entry name" value="TPR_12"/>
    <property type="match status" value="1"/>
</dbReference>
<keyword evidence="2" id="KW-0963">Cytoplasm</keyword>
<reference evidence="5" key="1">
    <citation type="submission" date="2021-02" db="EMBL/GenBank/DDBJ databases">
        <authorList>
            <person name="Dougan E. K."/>
            <person name="Rhodes N."/>
            <person name="Thang M."/>
            <person name="Chan C."/>
        </authorList>
    </citation>
    <scope>NUCLEOTIDE SEQUENCE</scope>
</reference>
<proteinExistence type="predicted"/>
<keyword evidence="6" id="KW-1185">Reference proteome</keyword>
<dbReference type="GO" id="GO:0005737">
    <property type="term" value="C:cytoplasm"/>
    <property type="evidence" value="ECO:0007669"/>
    <property type="project" value="UniProtKB-SubCell"/>
</dbReference>
<accession>A0A812UH29</accession>